<reference evidence="1 2" key="1">
    <citation type="submission" date="2015-01" db="EMBL/GenBank/DDBJ databases">
        <title>Erwinia tracheiphila.</title>
        <authorList>
            <person name="Shapiro L.R."/>
        </authorList>
    </citation>
    <scope>NUCLEOTIDE SEQUENCE [LARGE SCALE GENOMIC DNA]</scope>
    <source>
        <strain evidence="1 2">BuffGH</strain>
    </source>
</reference>
<keyword evidence="2" id="KW-1185">Reference proteome</keyword>
<organism evidence="1 2">
    <name type="scientific">Erwinia tracheiphila</name>
    <dbReference type="NCBI Taxonomy" id="65700"/>
    <lineage>
        <taxon>Bacteria</taxon>
        <taxon>Pseudomonadati</taxon>
        <taxon>Pseudomonadota</taxon>
        <taxon>Gammaproteobacteria</taxon>
        <taxon>Enterobacterales</taxon>
        <taxon>Erwiniaceae</taxon>
        <taxon>Erwinia</taxon>
    </lineage>
</organism>
<dbReference type="RefSeq" id="WP_016192211.1">
    <property type="nucleotide sequence ID" value="NZ_CP089932.1"/>
</dbReference>
<evidence type="ECO:0000313" key="1">
    <source>
        <dbReference type="EMBL" id="KKF35536.1"/>
    </source>
</evidence>
<evidence type="ECO:0000313" key="2">
    <source>
        <dbReference type="Proteomes" id="UP000033924"/>
    </source>
</evidence>
<name>A0A0M2KF10_9GAMM</name>
<dbReference type="AlphaFoldDB" id="A0A0M2KF10"/>
<accession>A0A0M2KF10</accession>
<dbReference type="Proteomes" id="UP000033924">
    <property type="component" value="Unassembled WGS sequence"/>
</dbReference>
<sequence>MGVLHIQYYDGLENDIASFKKDELIIVTAKIGSFSDLSNWSQYTENQNFTTVIDLTGVVSKL</sequence>
<dbReference type="STRING" id="65700.SY86_09010"/>
<dbReference type="PATRIC" id="fig|65700.7.peg.2278"/>
<gene>
    <name evidence="1" type="ORF">SY86_09010</name>
</gene>
<protein>
    <submittedName>
        <fullName evidence="1">Uncharacterized protein</fullName>
    </submittedName>
</protein>
<comment type="caution">
    <text evidence="1">The sequence shown here is derived from an EMBL/GenBank/DDBJ whole genome shotgun (WGS) entry which is preliminary data.</text>
</comment>
<dbReference type="EMBL" id="JXNU01000003">
    <property type="protein sequence ID" value="KKF35536.1"/>
    <property type="molecule type" value="Genomic_DNA"/>
</dbReference>
<proteinExistence type="predicted"/>